<proteinExistence type="predicted"/>
<dbReference type="RefSeq" id="WP_181864811.1">
    <property type="nucleotide sequence ID" value="NZ_JACEQY010000017.1"/>
</dbReference>
<name>A0A7W2D1J4_9ACTN</name>
<dbReference type="EMBL" id="JACEQY010000017">
    <property type="protein sequence ID" value="MBA4863060.1"/>
    <property type="molecule type" value="Genomic_DNA"/>
</dbReference>
<organism evidence="1 2">
    <name type="scientific">Streptomyces himalayensis subsp. aureolus</name>
    <dbReference type="NCBI Taxonomy" id="2758039"/>
    <lineage>
        <taxon>Bacteria</taxon>
        <taxon>Bacillati</taxon>
        <taxon>Actinomycetota</taxon>
        <taxon>Actinomycetes</taxon>
        <taxon>Kitasatosporales</taxon>
        <taxon>Streptomycetaceae</taxon>
        <taxon>Streptomyces</taxon>
        <taxon>Streptomyces himalayensis</taxon>
    </lineage>
</organism>
<keyword evidence="2" id="KW-1185">Reference proteome</keyword>
<dbReference type="AlphaFoldDB" id="A0A7W2D1J4"/>
<dbReference type="Proteomes" id="UP000586976">
    <property type="component" value="Unassembled WGS sequence"/>
</dbReference>
<evidence type="ECO:0000313" key="1">
    <source>
        <dbReference type="EMBL" id="MBA4863060.1"/>
    </source>
</evidence>
<comment type="caution">
    <text evidence="1">The sequence shown here is derived from an EMBL/GenBank/DDBJ whole genome shotgun (WGS) entry which is preliminary data.</text>
</comment>
<gene>
    <name evidence="1" type="ORF">H1V43_17065</name>
</gene>
<reference evidence="1 2" key="1">
    <citation type="submission" date="2020-07" db="EMBL/GenBank/DDBJ databases">
        <title>Streptomyces isolated from Indian soil.</title>
        <authorList>
            <person name="Mandal S."/>
            <person name="Maiti P.K."/>
        </authorList>
    </citation>
    <scope>NUCLEOTIDE SEQUENCE [LARGE SCALE GENOMIC DNA]</scope>
    <source>
        <strain evidence="1 2">PSKA54</strain>
    </source>
</reference>
<sequence>MNCVTAAGLPRLFHRTTSRASGQPVGLSGCVKPWSEMSRAAWVSSEANRSTASYGKRWLGPLSESEAMTVPERPTTPYVHAWT</sequence>
<evidence type="ECO:0000313" key="2">
    <source>
        <dbReference type="Proteomes" id="UP000586976"/>
    </source>
</evidence>
<accession>A0A7W2D1J4</accession>
<protein>
    <submittedName>
        <fullName evidence="1">Uncharacterized protein</fullName>
    </submittedName>
</protein>